<dbReference type="InterPro" id="IPR005888">
    <property type="entry name" value="dTDP_Gluc_deHydtase"/>
</dbReference>
<dbReference type="SUPFAM" id="SSF51735">
    <property type="entry name" value="NAD(P)-binding Rossmann-fold domains"/>
    <property type="match status" value="1"/>
</dbReference>
<dbReference type="Gene3D" id="3.40.50.720">
    <property type="entry name" value="NAD(P)-binding Rossmann-like Domain"/>
    <property type="match status" value="1"/>
</dbReference>
<reference evidence="5" key="1">
    <citation type="submission" date="2023-08" db="EMBL/GenBank/DDBJ databases">
        <authorList>
            <person name="Chen Y."/>
            <person name="Shah S."/>
            <person name="Dougan E. K."/>
            <person name="Thang M."/>
            <person name="Chan C."/>
        </authorList>
    </citation>
    <scope>NUCLEOTIDE SEQUENCE</scope>
</reference>
<dbReference type="GO" id="GO:0009225">
    <property type="term" value="P:nucleotide-sugar metabolic process"/>
    <property type="evidence" value="ECO:0007669"/>
    <property type="project" value="InterPro"/>
</dbReference>
<dbReference type="CDD" id="cd05246">
    <property type="entry name" value="dTDP_GD_SDR_e"/>
    <property type="match status" value="1"/>
</dbReference>
<proteinExistence type="predicted"/>
<keyword evidence="2" id="KW-0520">NAD</keyword>
<organism evidence="5 6">
    <name type="scientific">Effrenium voratum</name>
    <dbReference type="NCBI Taxonomy" id="2562239"/>
    <lineage>
        <taxon>Eukaryota</taxon>
        <taxon>Sar</taxon>
        <taxon>Alveolata</taxon>
        <taxon>Dinophyceae</taxon>
        <taxon>Suessiales</taxon>
        <taxon>Symbiodiniaceae</taxon>
        <taxon>Effrenium</taxon>
    </lineage>
</organism>
<dbReference type="InterPro" id="IPR036291">
    <property type="entry name" value="NAD(P)-bd_dom_sf"/>
</dbReference>
<comment type="caution">
    <text evidence="5">The sequence shown here is derived from an EMBL/GenBank/DDBJ whole genome shotgun (WGS) entry which is preliminary data.</text>
</comment>
<gene>
    <name evidence="5" type="ORF">EVOR1521_LOCUS5025</name>
</gene>
<feature type="domain" description="NAD(P)-binding" evidence="4">
    <location>
        <begin position="15"/>
        <end position="324"/>
    </location>
</feature>
<dbReference type="PANTHER" id="PTHR43000">
    <property type="entry name" value="DTDP-D-GLUCOSE 4,6-DEHYDRATASE-RELATED"/>
    <property type="match status" value="1"/>
</dbReference>
<comment type="cofactor">
    <cofactor evidence="1">
        <name>NAD(+)</name>
        <dbReference type="ChEBI" id="CHEBI:57540"/>
    </cofactor>
</comment>
<dbReference type="EMBL" id="CAUJNA010000343">
    <property type="protein sequence ID" value="CAJ1375833.1"/>
    <property type="molecule type" value="Genomic_DNA"/>
</dbReference>
<dbReference type="AlphaFoldDB" id="A0AA36HV01"/>
<evidence type="ECO:0000259" key="4">
    <source>
        <dbReference type="Pfam" id="PF16363"/>
    </source>
</evidence>
<dbReference type="InterPro" id="IPR016040">
    <property type="entry name" value="NAD(P)-bd_dom"/>
</dbReference>
<dbReference type="GO" id="GO:0008460">
    <property type="term" value="F:dTDP-glucose 4,6-dehydratase activity"/>
    <property type="evidence" value="ECO:0007669"/>
    <property type="project" value="InterPro"/>
</dbReference>
<evidence type="ECO:0000313" key="6">
    <source>
        <dbReference type="Proteomes" id="UP001178507"/>
    </source>
</evidence>
<keyword evidence="6" id="KW-1185">Reference proteome</keyword>
<evidence type="ECO:0000256" key="2">
    <source>
        <dbReference type="ARBA" id="ARBA00023027"/>
    </source>
</evidence>
<sequence length="355" mass="39575">MGQSEDSEFAPKRVLFTGGAGFIGSNVLIYLVQKYPEVSFVCLDNLSEGSNLANLHPLADAANFSFVKGDILCEHTVREVMIQHRVDTVMHFAAQTHVDRSFVVPFKFTQVNVLGTAVLLQASLERGIRRFLHVSTDEVYGENVGNRRFAEGDPFIPGNPYSASKAAAECLVHGYMESFGRDLPIVVVRPNNIYGPRQYPEKMIPKFIFRLQRQQTLPLHGGGVARRSFLFVEDAAKAFDLVLRRGKPGEAYNIGAEPGSTKSVVEVARALMPHFGVDLADAEKHMEVVADRVKNDASYDVQSSKIRSLGWEPAVTFQEGLQRTVEWYRLHPMHWTSVEDALLPDNSGRRLKSAL</sequence>
<evidence type="ECO:0000313" key="5">
    <source>
        <dbReference type="EMBL" id="CAJ1375833.1"/>
    </source>
</evidence>
<protein>
    <recommendedName>
        <fullName evidence="4">NAD(P)-binding domain-containing protein</fullName>
    </recommendedName>
</protein>
<accession>A0AA36HV01</accession>
<dbReference type="Proteomes" id="UP001178507">
    <property type="component" value="Unassembled WGS sequence"/>
</dbReference>
<dbReference type="Pfam" id="PF16363">
    <property type="entry name" value="GDP_Man_Dehyd"/>
    <property type="match status" value="1"/>
</dbReference>
<keyword evidence="3" id="KW-0456">Lyase</keyword>
<dbReference type="Gene3D" id="3.90.25.10">
    <property type="entry name" value="UDP-galactose 4-epimerase, domain 1"/>
    <property type="match status" value="1"/>
</dbReference>
<evidence type="ECO:0000256" key="3">
    <source>
        <dbReference type="ARBA" id="ARBA00023239"/>
    </source>
</evidence>
<dbReference type="FunFam" id="3.40.50.720:FF:000304">
    <property type="entry name" value="UDP-glucose 4,6-dehydratase"/>
    <property type="match status" value="1"/>
</dbReference>
<evidence type="ECO:0000256" key="1">
    <source>
        <dbReference type="ARBA" id="ARBA00001911"/>
    </source>
</evidence>
<name>A0AA36HV01_9DINO</name>